<dbReference type="AlphaFoldDB" id="A0A5B7KPY1"/>
<evidence type="ECO:0000313" key="2">
    <source>
        <dbReference type="Proteomes" id="UP000324222"/>
    </source>
</evidence>
<organism evidence="1 2">
    <name type="scientific">Portunus trituberculatus</name>
    <name type="common">Swimming crab</name>
    <name type="synonym">Neptunus trituberculatus</name>
    <dbReference type="NCBI Taxonomy" id="210409"/>
    <lineage>
        <taxon>Eukaryota</taxon>
        <taxon>Metazoa</taxon>
        <taxon>Ecdysozoa</taxon>
        <taxon>Arthropoda</taxon>
        <taxon>Crustacea</taxon>
        <taxon>Multicrustacea</taxon>
        <taxon>Malacostraca</taxon>
        <taxon>Eumalacostraca</taxon>
        <taxon>Eucarida</taxon>
        <taxon>Decapoda</taxon>
        <taxon>Pleocyemata</taxon>
        <taxon>Brachyura</taxon>
        <taxon>Eubrachyura</taxon>
        <taxon>Portunoidea</taxon>
        <taxon>Portunidae</taxon>
        <taxon>Portuninae</taxon>
        <taxon>Portunus</taxon>
    </lineage>
</organism>
<protein>
    <submittedName>
        <fullName evidence="1">Uncharacterized protein</fullName>
    </submittedName>
</protein>
<name>A0A5B7KPY1_PORTR</name>
<proteinExistence type="predicted"/>
<keyword evidence="2" id="KW-1185">Reference proteome</keyword>
<evidence type="ECO:0000313" key="1">
    <source>
        <dbReference type="EMBL" id="MPD06945.1"/>
    </source>
</evidence>
<dbReference type="Proteomes" id="UP000324222">
    <property type="component" value="Unassembled WGS sequence"/>
</dbReference>
<reference evidence="1 2" key="1">
    <citation type="submission" date="2019-05" db="EMBL/GenBank/DDBJ databases">
        <title>Another draft genome of Portunus trituberculatus and its Hox gene families provides insights of decapod evolution.</title>
        <authorList>
            <person name="Jeong J.-H."/>
            <person name="Song I."/>
            <person name="Kim S."/>
            <person name="Choi T."/>
            <person name="Kim D."/>
            <person name="Ryu S."/>
            <person name="Kim W."/>
        </authorList>
    </citation>
    <scope>NUCLEOTIDE SEQUENCE [LARGE SCALE GENOMIC DNA]</scope>
    <source>
        <tissue evidence="1">Muscle</tissue>
    </source>
</reference>
<sequence length="93" mass="9861">MVWCCIITRVATRRCSGTATPAATTGSKKRIKLINMSVVTISRSFWTRGSYNLSSGGNSAAAVAPENKPVGRLCYQEVNAAAALNIIDTSNLP</sequence>
<accession>A0A5B7KPY1</accession>
<dbReference type="EMBL" id="VSRR010153793">
    <property type="protein sequence ID" value="MPD06945.1"/>
    <property type="molecule type" value="Genomic_DNA"/>
</dbReference>
<comment type="caution">
    <text evidence="1">The sequence shown here is derived from an EMBL/GenBank/DDBJ whole genome shotgun (WGS) entry which is preliminary data.</text>
</comment>
<gene>
    <name evidence="1" type="ORF">E2C01_102783</name>
</gene>